<dbReference type="EMBL" id="JAEMWU010000001">
    <property type="protein sequence ID" value="MBN8205331.1"/>
    <property type="molecule type" value="Genomic_DNA"/>
</dbReference>
<organism evidence="1 2">
    <name type="scientific">Microbacterium esteraromaticum</name>
    <dbReference type="NCBI Taxonomy" id="57043"/>
    <lineage>
        <taxon>Bacteria</taxon>
        <taxon>Bacillati</taxon>
        <taxon>Actinomycetota</taxon>
        <taxon>Actinomycetes</taxon>
        <taxon>Micrococcales</taxon>
        <taxon>Microbacteriaceae</taxon>
        <taxon>Microbacterium</taxon>
    </lineage>
</organism>
<evidence type="ECO:0000313" key="1">
    <source>
        <dbReference type="EMBL" id="MBN8205331.1"/>
    </source>
</evidence>
<evidence type="ECO:0000313" key="2">
    <source>
        <dbReference type="Proteomes" id="UP000664385"/>
    </source>
</evidence>
<comment type="caution">
    <text evidence="1">The sequence shown here is derived from an EMBL/GenBank/DDBJ whole genome shotgun (WGS) entry which is preliminary data.</text>
</comment>
<evidence type="ECO:0008006" key="3">
    <source>
        <dbReference type="Google" id="ProtNLM"/>
    </source>
</evidence>
<dbReference type="RefSeq" id="WP_206822926.1">
    <property type="nucleotide sequence ID" value="NZ_JAEMWU010000001.1"/>
</dbReference>
<accession>A0A939DUA8</accession>
<sequence length="295" mass="32929">MIEPAPEAAAERRAGAVPASIRLRLARAAVQALAEEAGARMLHIKGDAIDPALRAVPRYGTDVDALVDPRRIRAMHDTLLAHGWRVYSTFRFGSSFEHAQTYLHDTWGYFDLHRRFPGIGLADQHAFDLLWAQRSPRASAGRTYWAPGIDAQAMILVLNAARGKSGMPPVWHELDDDARARVRGLVEELNADVAFAAASGDLDGYRDHREYLLWKVTAQGGPRVVEWWARVRAQPTIGGRLRVAVQAPLVNTDRLSRRLGHAPTRRQVVVEFFHRAARGFRETASMIGRGLRGRR</sequence>
<reference evidence="1" key="1">
    <citation type="submission" date="2020-12" db="EMBL/GenBank/DDBJ databases">
        <title>PHA producing bacteria isolated from mangrove.</title>
        <authorList>
            <person name="Zheng W."/>
            <person name="Yu S."/>
            <person name="Huang Y."/>
        </authorList>
    </citation>
    <scope>NUCLEOTIDE SEQUENCE</scope>
    <source>
        <strain evidence="1">GN8-5</strain>
    </source>
</reference>
<dbReference type="Proteomes" id="UP000664385">
    <property type="component" value="Unassembled WGS sequence"/>
</dbReference>
<dbReference type="AlphaFoldDB" id="A0A939DUA8"/>
<proteinExistence type="predicted"/>
<name>A0A939DUA8_9MICO</name>
<gene>
    <name evidence="1" type="ORF">JF543_05100</name>
</gene>
<protein>
    <recommendedName>
        <fullName evidence="3">Nucleotidyltransferase family protein</fullName>
    </recommendedName>
</protein>